<accession>A0A8H4QGY9</accession>
<dbReference type="EMBL" id="JAACJL010000058">
    <property type="protein sequence ID" value="KAF4610778.1"/>
    <property type="molecule type" value="Genomic_DNA"/>
</dbReference>
<evidence type="ECO:0000259" key="2">
    <source>
        <dbReference type="PROSITE" id="PS50902"/>
    </source>
</evidence>
<dbReference type="FunFam" id="3.40.50.360:FF:000001">
    <property type="entry name" value="NAD(P)H dehydrogenase (Quinone) FQR1-like"/>
    <property type="match status" value="1"/>
</dbReference>
<sequence>MPQLLRWRAGIVYDYRLAVATSKRLHLFVMHTQAFRLCEREDVMMMMDKHLRISEKTQRPGPCAIVAIVIYSMYGHIATMAKAVKTGIEGAGGSATIYQVPETLPENVLSLMHAPAKPDFPIATPQTLTEYDGFLFGVPTRYGSMPAQWKSFWDATGQLWAKGALAGKYAGFFVSTGGLGGGQETTVFTSLSTLAHHGILYVPLGYAHTFAQLTNLEEVHGGSPWGAGTLAGPTGSRQPSALELEVATAQGKSFWEIISKVKKD</sequence>
<dbReference type="InterPro" id="IPR008254">
    <property type="entry name" value="Flavodoxin/NO_synth"/>
</dbReference>
<evidence type="ECO:0000313" key="3">
    <source>
        <dbReference type="EMBL" id="KAF4610778.1"/>
    </source>
</evidence>
<dbReference type="SUPFAM" id="SSF52218">
    <property type="entry name" value="Flavoproteins"/>
    <property type="match status" value="1"/>
</dbReference>
<dbReference type="PANTHER" id="PTHR30546">
    <property type="entry name" value="FLAVODOXIN-RELATED PROTEIN WRBA-RELATED"/>
    <property type="match status" value="1"/>
</dbReference>
<gene>
    <name evidence="3" type="ORF">D9613_007255</name>
</gene>
<proteinExistence type="inferred from homology"/>
<dbReference type="InterPro" id="IPR029039">
    <property type="entry name" value="Flavoprotein-like_sf"/>
</dbReference>
<dbReference type="NCBIfam" id="TIGR01755">
    <property type="entry name" value="flav_wrbA"/>
    <property type="match status" value="1"/>
</dbReference>
<dbReference type="Pfam" id="PF03358">
    <property type="entry name" value="FMN_red"/>
    <property type="match status" value="1"/>
</dbReference>
<dbReference type="GO" id="GO:0016020">
    <property type="term" value="C:membrane"/>
    <property type="evidence" value="ECO:0007669"/>
    <property type="project" value="TreeGrafter"/>
</dbReference>
<organism evidence="3 4">
    <name type="scientific">Agrocybe pediades</name>
    <dbReference type="NCBI Taxonomy" id="84607"/>
    <lineage>
        <taxon>Eukaryota</taxon>
        <taxon>Fungi</taxon>
        <taxon>Dikarya</taxon>
        <taxon>Basidiomycota</taxon>
        <taxon>Agaricomycotina</taxon>
        <taxon>Agaricomycetes</taxon>
        <taxon>Agaricomycetidae</taxon>
        <taxon>Agaricales</taxon>
        <taxon>Agaricineae</taxon>
        <taxon>Strophariaceae</taxon>
        <taxon>Agrocybe</taxon>
    </lineage>
</organism>
<feature type="domain" description="Flavodoxin-like" evidence="2">
    <location>
        <begin position="66"/>
        <end position="254"/>
    </location>
</feature>
<dbReference type="GO" id="GO:0010181">
    <property type="term" value="F:FMN binding"/>
    <property type="evidence" value="ECO:0007669"/>
    <property type="project" value="InterPro"/>
</dbReference>
<dbReference type="PROSITE" id="PS50902">
    <property type="entry name" value="FLAVODOXIN_LIKE"/>
    <property type="match status" value="1"/>
</dbReference>
<dbReference type="Gene3D" id="3.40.50.360">
    <property type="match status" value="1"/>
</dbReference>
<dbReference type="PANTHER" id="PTHR30546:SF23">
    <property type="entry name" value="FLAVOPROTEIN-LIKE PROTEIN YCP4-RELATED"/>
    <property type="match status" value="1"/>
</dbReference>
<reference evidence="3 4" key="1">
    <citation type="submission" date="2019-12" db="EMBL/GenBank/DDBJ databases">
        <authorList>
            <person name="Floudas D."/>
            <person name="Bentzer J."/>
            <person name="Ahren D."/>
            <person name="Johansson T."/>
            <person name="Persson P."/>
            <person name="Tunlid A."/>
        </authorList>
    </citation>
    <scope>NUCLEOTIDE SEQUENCE [LARGE SCALE GENOMIC DNA]</scope>
    <source>
        <strain evidence="3 4">CBS 102.39</strain>
    </source>
</reference>
<dbReference type="AlphaFoldDB" id="A0A8H4QGY9"/>
<dbReference type="Proteomes" id="UP000521872">
    <property type="component" value="Unassembled WGS sequence"/>
</dbReference>
<dbReference type="InterPro" id="IPR005025">
    <property type="entry name" value="FMN_Rdtase-like_dom"/>
</dbReference>
<dbReference type="GO" id="GO:0003955">
    <property type="term" value="F:NAD(P)H dehydrogenase (quinone) activity"/>
    <property type="evidence" value="ECO:0007669"/>
    <property type="project" value="InterPro"/>
</dbReference>
<name>A0A8H4QGY9_9AGAR</name>
<keyword evidence="4" id="KW-1185">Reference proteome</keyword>
<protein>
    <recommendedName>
        <fullName evidence="2">Flavodoxin-like domain-containing protein</fullName>
    </recommendedName>
</protein>
<dbReference type="NCBIfam" id="NF002999">
    <property type="entry name" value="PRK03767.1"/>
    <property type="match status" value="1"/>
</dbReference>
<comment type="caution">
    <text evidence="3">The sequence shown here is derived from an EMBL/GenBank/DDBJ whole genome shotgun (WGS) entry which is preliminary data.</text>
</comment>
<dbReference type="InterPro" id="IPR010089">
    <property type="entry name" value="Flavoprotein_WrbA-like"/>
</dbReference>
<evidence type="ECO:0000313" key="4">
    <source>
        <dbReference type="Proteomes" id="UP000521872"/>
    </source>
</evidence>
<comment type="similarity">
    <text evidence="1">Belongs to the WrbA family.</text>
</comment>
<evidence type="ECO:0000256" key="1">
    <source>
        <dbReference type="ARBA" id="ARBA00006961"/>
    </source>
</evidence>